<evidence type="ECO:0000313" key="2">
    <source>
        <dbReference type="Proteomes" id="UP000510621"/>
    </source>
</evidence>
<dbReference type="AlphaFoldDB" id="A0A7L6ARD0"/>
<accession>A0A7L6ARD0</accession>
<proteinExistence type="predicted"/>
<dbReference type="EMBL" id="CP059265">
    <property type="protein sequence ID" value="QLQ31632.1"/>
    <property type="molecule type" value="Genomic_DNA"/>
</dbReference>
<dbReference type="KEGG" id="this:HZT40_08575"/>
<evidence type="ECO:0000313" key="1">
    <source>
        <dbReference type="EMBL" id="QLQ31632.1"/>
    </source>
</evidence>
<organism evidence="1 2">
    <name type="scientific">Candidatus Thiothrix singaporensis</name>
    <dbReference type="NCBI Taxonomy" id="2799669"/>
    <lineage>
        <taxon>Bacteria</taxon>
        <taxon>Pseudomonadati</taxon>
        <taxon>Pseudomonadota</taxon>
        <taxon>Gammaproteobacteria</taxon>
        <taxon>Thiotrichales</taxon>
        <taxon>Thiotrichaceae</taxon>
        <taxon>Thiothrix</taxon>
    </lineage>
</organism>
<keyword evidence="2" id="KW-1185">Reference proteome</keyword>
<protein>
    <submittedName>
        <fullName evidence="1">Uncharacterized protein</fullName>
    </submittedName>
</protein>
<dbReference type="Proteomes" id="UP000510621">
    <property type="component" value="Chromosome"/>
</dbReference>
<gene>
    <name evidence="1" type="ORF">HZT40_08575</name>
</gene>
<reference evidence="1" key="1">
    <citation type="submission" date="2020-06" db="EMBL/GenBank/DDBJ databases">
        <title>Analysis procedures for assessing recovery of high quality, complete, closed genomes from Nanopore long read metagenome sequencing.</title>
        <authorList>
            <person name="Bessarab I."/>
            <person name="Arumugam K."/>
            <person name="Haryono M."/>
            <person name="Liu X."/>
            <person name="Roy S."/>
            <person name="Zuniga-Montanez R.E."/>
            <person name="Qiu G."/>
            <person name="Drautz-Moses D.I."/>
            <person name="Law Y.Y."/>
            <person name="Wuertz S."/>
            <person name="Lauro F.M."/>
            <person name="Huson D.H."/>
            <person name="Williams R.B."/>
        </authorList>
    </citation>
    <scope>NUCLEOTIDE SEQUENCE [LARGE SCALE GENOMIC DNA]</scope>
    <source>
        <strain evidence="1">SSD2</strain>
    </source>
</reference>
<name>A0A7L6ARD0_9GAMM</name>
<sequence>MSNLPGRLQHGLYGFVVDFVEVKFANKRHDLFQPPDVVIQGLLGFFLNVDGCGFRKRQAGAFSVDAGLFYLLDPLDGAAFCFCVVLRASASAKASVSCDDFINSAVAGLWMAVEAR</sequence>